<feature type="transmembrane region" description="Helical" evidence="1">
    <location>
        <begin position="155"/>
        <end position="171"/>
    </location>
</feature>
<keyword evidence="1" id="KW-0472">Membrane</keyword>
<dbReference type="STRING" id="1801756.A3C67_01040"/>
<gene>
    <name evidence="3" type="ORF">A3C67_01040</name>
</gene>
<evidence type="ECO:0000259" key="2">
    <source>
        <dbReference type="SMART" id="SM00014"/>
    </source>
</evidence>
<dbReference type="SUPFAM" id="SSF48317">
    <property type="entry name" value="Acid phosphatase/Vanadium-dependent haloperoxidase"/>
    <property type="match status" value="1"/>
</dbReference>
<protein>
    <recommendedName>
        <fullName evidence="2">Phosphatidic acid phosphatase type 2/haloperoxidase domain-containing protein</fullName>
    </recommendedName>
</protein>
<feature type="transmembrane region" description="Helical" evidence="1">
    <location>
        <begin position="65"/>
        <end position="87"/>
    </location>
</feature>
<sequence length="174" mass="19863">MNDQIFYFFYNLAHQSKLLDQLVVFFAFYFPYVVIILAGVFILMHHEVLRAQEPFKVFMQKKKEISKAFLAGILAWILAQVLKFLFSFGRPAEALTVINPLLTKTDYSFPSGHATFFMALAISIFFFHKKAGYLFIFFALLIGIARIIAGVHFPVDILGGFVLGALIAYFSRNI</sequence>
<feature type="transmembrane region" description="Helical" evidence="1">
    <location>
        <begin position="132"/>
        <end position="149"/>
    </location>
</feature>
<feature type="domain" description="Phosphatidic acid phosphatase type 2/haloperoxidase" evidence="2">
    <location>
        <begin position="64"/>
        <end position="172"/>
    </location>
</feature>
<organism evidence="3 4">
    <name type="scientific">Candidatus Nomurabacteria bacterium RIFCSPHIGHO2_02_FULL_42_19</name>
    <dbReference type="NCBI Taxonomy" id="1801756"/>
    <lineage>
        <taxon>Bacteria</taxon>
        <taxon>Candidatus Nomuraibacteriota</taxon>
    </lineage>
</organism>
<dbReference type="Gene3D" id="1.20.144.10">
    <property type="entry name" value="Phosphatidic acid phosphatase type 2/haloperoxidase"/>
    <property type="match status" value="1"/>
</dbReference>
<feature type="transmembrane region" description="Helical" evidence="1">
    <location>
        <begin position="22"/>
        <end position="44"/>
    </location>
</feature>
<dbReference type="InterPro" id="IPR036938">
    <property type="entry name" value="PAP2/HPO_sf"/>
</dbReference>
<reference evidence="3 4" key="1">
    <citation type="journal article" date="2016" name="Nat. Commun.">
        <title>Thousands of microbial genomes shed light on interconnected biogeochemical processes in an aquifer system.</title>
        <authorList>
            <person name="Anantharaman K."/>
            <person name="Brown C.T."/>
            <person name="Hug L.A."/>
            <person name="Sharon I."/>
            <person name="Castelle C.J."/>
            <person name="Probst A.J."/>
            <person name="Thomas B.C."/>
            <person name="Singh A."/>
            <person name="Wilkins M.J."/>
            <person name="Karaoz U."/>
            <person name="Brodie E.L."/>
            <person name="Williams K.H."/>
            <person name="Hubbard S.S."/>
            <person name="Banfield J.F."/>
        </authorList>
    </citation>
    <scope>NUCLEOTIDE SEQUENCE [LARGE SCALE GENOMIC DNA]</scope>
</reference>
<evidence type="ECO:0000313" key="3">
    <source>
        <dbReference type="EMBL" id="OGI75446.1"/>
    </source>
</evidence>
<proteinExistence type="predicted"/>
<comment type="caution">
    <text evidence="3">The sequence shown here is derived from an EMBL/GenBank/DDBJ whole genome shotgun (WGS) entry which is preliminary data.</text>
</comment>
<dbReference type="Pfam" id="PF01569">
    <property type="entry name" value="PAP2"/>
    <property type="match status" value="1"/>
</dbReference>
<keyword evidence="1" id="KW-0812">Transmembrane</keyword>
<dbReference type="PANTHER" id="PTHR14969:SF13">
    <property type="entry name" value="AT30094P"/>
    <property type="match status" value="1"/>
</dbReference>
<evidence type="ECO:0000256" key="1">
    <source>
        <dbReference type="SAM" id="Phobius"/>
    </source>
</evidence>
<accession>A0A1F6W0Y7</accession>
<name>A0A1F6W0Y7_9BACT</name>
<evidence type="ECO:0000313" key="4">
    <source>
        <dbReference type="Proteomes" id="UP000179275"/>
    </source>
</evidence>
<dbReference type="InterPro" id="IPR000326">
    <property type="entry name" value="PAP2/HPO"/>
</dbReference>
<dbReference type="Proteomes" id="UP000179275">
    <property type="component" value="Unassembled WGS sequence"/>
</dbReference>
<dbReference type="SMART" id="SM00014">
    <property type="entry name" value="acidPPc"/>
    <property type="match status" value="1"/>
</dbReference>
<feature type="transmembrane region" description="Helical" evidence="1">
    <location>
        <begin position="107"/>
        <end position="127"/>
    </location>
</feature>
<keyword evidence="1" id="KW-1133">Transmembrane helix</keyword>
<dbReference type="PANTHER" id="PTHR14969">
    <property type="entry name" value="SPHINGOSINE-1-PHOSPHATE PHOSPHOHYDROLASE"/>
    <property type="match status" value="1"/>
</dbReference>
<dbReference type="EMBL" id="MFUG01000018">
    <property type="protein sequence ID" value="OGI75446.1"/>
    <property type="molecule type" value="Genomic_DNA"/>
</dbReference>
<dbReference type="AlphaFoldDB" id="A0A1F6W0Y7"/>